<dbReference type="PANTHER" id="PTHR47326">
    <property type="entry name" value="TRANSPOSABLE ELEMENT TC3 TRANSPOSASE-LIKE PROTEIN"/>
    <property type="match status" value="1"/>
</dbReference>
<feature type="non-terminal residue" evidence="1">
    <location>
        <position position="1"/>
    </location>
</feature>
<dbReference type="InterPro" id="IPR036397">
    <property type="entry name" value="RNaseH_sf"/>
</dbReference>
<gene>
    <name evidence="1" type="ORF">ALC57_12167</name>
</gene>
<dbReference type="GO" id="GO:0003676">
    <property type="term" value="F:nucleic acid binding"/>
    <property type="evidence" value="ECO:0007669"/>
    <property type="project" value="InterPro"/>
</dbReference>
<evidence type="ECO:0000313" key="2">
    <source>
        <dbReference type="Proteomes" id="UP000078492"/>
    </source>
</evidence>
<dbReference type="EMBL" id="KQ980530">
    <property type="protein sequence ID" value="KYN15664.1"/>
    <property type="molecule type" value="Genomic_DNA"/>
</dbReference>
<evidence type="ECO:0000313" key="1">
    <source>
        <dbReference type="EMBL" id="KYN15664.1"/>
    </source>
</evidence>
<keyword evidence="2" id="KW-1185">Reference proteome</keyword>
<reference evidence="1 2" key="1">
    <citation type="submission" date="2015-09" db="EMBL/GenBank/DDBJ databases">
        <title>Trachymyrmex cornetzi WGS genome.</title>
        <authorList>
            <person name="Nygaard S."/>
            <person name="Hu H."/>
            <person name="Boomsma J."/>
            <person name="Zhang G."/>
        </authorList>
    </citation>
    <scope>NUCLEOTIDE SEQUENCE [LARGE SCALE GENOMIC DNA]</scope>
    <source>
        <strain evidence="1">Tcor2-1</strain>
        <tissue evidence="1">Whole body</tissue>
    </source>
</reference>
<sequence>RTSIFLENELPALFEDVPLRKREELIFQYDGAPAHFSRQVRNVLDTCYPNRWMDRGDLIIWPARSPDLNVFDYFVWGHIKNLVEHLRDDTEAEMREAILAAFNIITPETALRAKLLEEPKSVYENEDGTSNNSCIKMQERIRPTGNTTLKKMRNAIYRKVVWKARDSASSVPCHKKRKVSLIQRNVPLQYGSRKNFFDFNIISLI</sequence>
<proteinExistence type="predicted"/>
<dbReference type="Proteomes" id="UP000078492">
    <property type="component" value="Unassembled WGS sequence"/>
</dbReference>
<dbReference type="Gene3D" id="3.30.420.10">
    <property type="entry name" value="Ribonuclease H-like superfamily/Ribonuclease H"/>
    <property type="match status" value="1"/>
</dbReference>
<evidence type="ECO:0008006" key="3">
    <source>
        <dbReference type="Google" id="ProtNLM"/>
    </source>
</evidence>
<dbReference type="PANTHER" id="PTHR47326:SF1">
    <property type="entry name" value="HTH PSQ-TYPE DOMAIN-CONTAINING PROTEIN"/>
    <property type="match status" value="1"/>
</dbReference>
<accession>A0A195DT17</accession>
<protein>
    <recommendedName>
        <fullName evidence="3">Tc1-like transposase DDE domain-containing protein</fullName>
    </recommendedName>
</protein>
<dbReference type="AlphaFoldDB" id="A0A195DT17"/>
<name>A0A195DT17_9HYME</name>
<dbReference type="STRING" id="471704.A0A195DT17"/>
<organism evidence="1 2">
    <name type="scientific">Trachymyrmex cornetzi</name>
    <dbReference type="NCBI Taxonomy" id="471704"/>
    <lineage>
        <taxon>Eukaryota</taxon>
        <taxon>Metazoa</taxon>
        <taxon>Ecdysozoa</taxon>
        <taxon>Arthropoda</taxon>
        <taxon>Hexapoda</taxon>
        <taxon>Insecta</taxon>
        <taxon>Pterygota</taxon>
        <taxon>Neoptera</taxon>
        <taxon>Endopterygota</taxon>
        <taxon>Hymenoptera</taxon>
        <taxon>Apocrita</taxon>
        <taxon>Aculeata</taxon>
        <taxon>Formicoidea</taxon>
        <taxon>Formicidae</taxon>
        <taxon>Myrmicinae</taxon>
        <taxon>Trachymyrmex</taxon>
    </lineage>
</organism>